<accession>A0A699HBI4</accession>
<sequence>YKGAGIAGEWWWKSWGRCGNGREGAWTWGEVLQGLAGKTGEGE</sequence>
<dbReference type="AlphaFoldDB" id="A0A699HBI4"/>
<comment type="caution">
    <text evidence="1">The sequence shown here is derived from an EMBL/GenBank/DDBJ whole genome shotgun (WGS) entry which is preliminary data.</text>
</comment>
<evidence type="ECO:0000313" key="1">
    <source>
        <dbReference type="EMBL" id="GEX82117.1"/>
    </source>
</evidence>
<proteinExistence type="predicted"/>
<reference evidence="1" key="1">
    <citation type="journal article" date="2019" name="Sci. Rep.">
        <title>Draft genome of Tanacetum cinerariifolium, the natural source of mosquito coil.</title>
        <authorList>
            <person name="Yamashiro T."/>
            <person name="Shiraishi A."/>
            <person name="Satake H."/>
            <person name="Nakayama K."/>
        </authorList>
    </citation>
    <scope>NUCLEOTIDE SEQUENCE</scope>
</reference>
<gene>
    <name evidence="1" type="ORF">Tci_354092</name>
</gene>
<protein>
    <submittedName>
        <fullName evidence="1">Uncharacterized protein</fullName>
    </submittedName>
</protein>
<dbReference type="EMBL" id="BKCJ010132322">
    <property type="protein sequence ID" value="GEX82117.1"/>
    <property type="molecule type" value="Genomic_DNA"/>
</dbReference>
<name>A0A699HBI4_TANCI</name>
<feature type="non-terminal residue" evidence="1">
    <location>
        <position position="1"/>
    </location>
</feature>
<organism evidence="1">
    <name type="scientific">Tanacetum cinerariifolium</name>
    <name type="common">Dalmatian daisy</name>
    <name type="synonym">Chrysanthemum cinerariifolium</name>
    <dbReference type="NCBI Taxonomy" id="118510"/>
    <lineage>
        <taxon>Eukaryota</taxon>
        <taxon>Viridiplantae</taxon>
        <taxon>Streptophyta</taxon>
        <taxon>Embryophyta</taxon>
        <taxon>Tracheophyta</taxon>
        <taxon>Spermatophyta</taxon>
        <taxon>Magnoliopsida</taxon>
        <taxon>eudicotyledons</taxon>
        <taxon>Gunneridae</taxon>
        <taxon>Pentapetalae</taxon>
        <taxon>asterids</taxon>
        <taxon>campanulids</taxon>
        <taxon>Asterales</taxon>
        <taxon>Asteraceae</taxon>
        <taxon>Asteroideae</taxon>
        <taxon>Anthemideae</taxon>
        <taxon>Anthemidinae</taxon>
        <taxon>Tanacetum</taxon>
    </lineage>
</organism>